<feature type="signal peptide" evidence="5">
    <location>
        <begin position="1"/>
        <end position="31"/>
    </location>
</feature>
<dbReference type="PANTHER" id="PTHR14905:SF7">
    <property type="entry name" value="VON WILLEBRAND FACTOR A DOMAIN-CONTAINING PROTEIN 7"/>
    <property type="match status" value="1"/>
</dbReference>
<evidence type="ECO:0000256" key="5">
    <source>
        <dbReference type="SAM" id="SignalP"/>
    </source>
</evidence>
<dbReference type="EMBL" id="CP119083">
    <property type="protein sequence ID" value="WEF30842.1"/>
    <property type="molecule type" value="Genomic_DNA"/>
</dbReference>
<feature type="chain" id="PRO_5045307904" description="VWA domain-containing protein" evidence="5">
    <location>
        <begin position="32"/>
        <end position="905"/>
    </location>
</feature>
<reference evidence="10 11" key="1">
    <citation type="submission" date="2023-02" db="EMBL/GenBank/DDBJ databases">
        <title>Gemone sequence of Telluria chitinolytica ACM 3522T.</title>
        <authorList>
            <person name="Frediansyah A."/>
            <person name="Miess H."/>
            <person name="Gross H."/>
        </authorList>
    </citation>
    <scope>NUCLEOTIDE SEQUENCE [LARGE SCALE GENOMIC DNA]</scope>
    <source>
        <strain evidence="10 11">ACM 3522</strain>
    </source>
</reference>
<evidence type="ECO:0000259" key="9">
    <source>
        <dbReference type="Pfam" id="PF25107"/>
    </source>
</evidence>
<gene>
    <name evidence="10" type="ORF">PX653_15310</name>
</gene>
<organism evidence="10 11">
    <name type="scientific">Pseudoduganella chitinolytica</name>
    <dbReference type="NCBI Taxonomy" id="34070"/>
    <lineage>
        <taxon>Bacteria</taxon>
        <taxon>Pseudomonadati</taxon>
        <taxon>Pseudomonadota</taxon>
        <taxon>Betaproteobacteria</taxon>
        <taxon>Burkholderiales</taxon>
        <taxon>Oxalobacteraceae</taxon>
        <taxon>Telluria group</taxon>
        <taxon>Pseudoduganella</taxon>
    </lineage>
</organism>
<proteinExistence type="predicted"/>
<dbReference type="InterPro" id="IPR057615">
    <property type="entry name" value="Ig_VWA7"/>
</dbReference>
<keyword evidence="4" id="KW-0325">Glycoprotein</keyword>
<keyword evidence="2" id="KW-0964">Secreted</keyword>
<feature type="domain" description="VWA7 N-terminal" evidence="9">
    <location>
        <begin position="61"/>
        <end position="287"/>
    </location>
</feature>
<dbReference type="InterPro" id="IPR056475">
    <property type="entry name" value="GBD_Hemicentin/VWA7"/>
</dbReference>
<protein>
    <recommendedName>
        <fullName evidence="12">VWA domain-containing protein</fullName>
    </recommendedName>
</protein>
<dbReference type="Pfam" id="PF23619">
    <property type="entry name" value="Ig_VWA7"/>
    <property type="match status" value="1"/>
</dbReference>
<dbReference type="InterPro" id="IPR056862">
    <property type="entry name" value="VWA7_N"/>
</dbReference>
<keyword evidence="11" id="KW-1185">Reference proteome</keyword>
<name>A0ABY8B4F9_9BURK</name>
<evidence type="ECO:0000256" key="2">
    <source>
        <dbReference type="ARBA" id="ARBA00022525"/>
    </source>
</evidence>
<feature type="domain" description="Hemicentin/VWA7 galactose-binding" evidence="6">
    <location>
        <begin position="482"/>
        <end position="567"/>
    </location>
</feature>
<evidence type="ECO:0000256" key="4">
    <source>
        <dbReference type="ARBA" id="ARBA00023180"/>
    </source>
</evidence>
<dbReference type="SUPFAM" id="SSF53300">
    <property type="entry name" value="vWA-like"/>
    <property type="match status" value="1"/>
</dbReference>
<feature type="domain" description="Hemicentin-1-like von Willebrand factor A" evidence="8">
    <location>
        <begin position="298"/>
        <end position="431"/>
    </location>
</feature>
<dbReference type="Proteomes" id="UP001216510">
    <property type="component" value="Chromosome"/>
</dbReference>
<dbReference type="InterPro" id="IPR056861">
    <property type="entry name" value="HMCN1-like_VWA"/>
</dbReference>
<dbReference type="PANTHER" id="PTHR14905">
    <property type="entry name" value="NG37"/>
    <property type="match status" value="1"/>
</dbReference>
<comment type="subcellular location">
    <subcellularLocation>
        <location evidence="1">Secreted</location>
    </subcellularLocation>
</comment>
<feature type="domain" description="VWA7 Ig-like" evidence="7">
    <location>
        <begin position="682"/>
        <end position="774"/>
    </location>
</feature>
<evidence type="ECO:0000256" key="1">
    <source>
        <dbReference type="ARBA" id="ARBA00004613"/>
    </source>
</evidence>
<dbReference type="Pfam" id="PF23560">
    <property type="entry name" value="GBD_Hemicentin"/>
    <property type="match status" value="1"/>
</dbReference>
<evidence type="ECO:0000313" key="10">
    <source>
        <dbReference type="EMBL" id="WEF30842.1"/>
    </source>
</evidence>
<evidence type="ECO:0000313" key="11">
    <source>
        <dbReference type="Proteomes" id="UP001216510"/>
    </source>
</evidence>
<accession>A0ABY8B4F9</accession>
<evidence type="ECO:0000259" key="7">
    <source>
        <dbReference type="Pfam" id="PF23619"/>
    </source>
</evidence>
<dbReference type="InterPro" id="IPR052577">
    <property type="entry name" value="VWA7"/>
</dbReference>
<evidence type="ECO:0000256" key="3">
    <source>
        <dbReference type="ARBA" id="ARBA00022729"/>
    </source>
</evidence>
<dbReference type="InterPro" id="IPR036465">
    <property type="entry name" value="vWFA_dom_sf"/>
</dbReference>
<dbReference type="Gene3D" id="3.40.50.410">
    <property type="entry name" value="von Willebrand factor, type A domain"/>
    <property type="match status" value="1"/>
</dbReference>
<evidence type="ECO:0000259" key="8">
    <source>
        <dbReference type="Pfam" id="PF25106"/>
    </source>
</evidence>
<dbReference type="Pfam" id="PF25107">
    <property type="entry name" value="VWA7_N"/>
    <property type="match status" value="1"/>
</dbReference>
<evidence type="ECO:0000259" key="6">
    <source>
        <dbReference type="Pfam" id="PF23560"/>
    </source>
</evidence>
<sequence>MRPQVNHLQRQLLCLLALLALSLLMAQSSWAFCPKNGLLCLVTAKSNGALTHQDITQRGIEELDKTYFGVPKLTNSMQKALDEIIEANARVDEDQTTSAKHFDGESGAAAQARLAELKQNVLDALRSDPINAHGARENLGSALHTIQDFYSHSNWVESGNTGAHPGVGRPVSLPFSGPTETACEGFVDTGSFCANSSIIVTPNLTSGYYGGEDRVKPGPFKCSHGGPLDKSSPSSDPLGYFREGINKDTLYCDISPHSGFHNAAAAAAIAATKQYVGDIKAEITEPQLKALLGAGPTLAFAIDTTGSMGSVIAGVRSSAIDIVNSRLGTDEEPLQYVLAPFNDPSTGPNVSTNDAVAFKNAISGLYADAGGDCPELSMTGMYNGLSLSNPSGNLFMYTDASAADAGLASAVIGLAKSKEIKVFPILFGSCSPIEPGYLRVAAETGGQPFLLYRSEAAAVTQLADLVARNNALQVLSVADTFATAKTYELPVDASMTRLTVSVSGINPAVPTVQLVRPDGTVINSANASTYLTLTSGVIISVDAPQRGRWKLTVSGSTETLYVNVSGTGSLALASFNLAKIGGQAPHQGLFKLDGEPAPNQSVYGVAALTPGAATAQFIMRTKAYADIAPIAMERDGTDGGKYFGQFAVPTQPFLLYVTGNDSTGAPYQRVFSMSVTPQGVSVIAPPAQDLRPGVPATMVFQVRNDGVDDTFGVTATDDLHYITGVAPSSLTLRSGETANVIVSLTPPAGASAGSADTITAAVQSTTNPASRNSASVTNFVTGAVAVPGKPSFIAQVLGQETLAPGVIGVDLRFTNAGPGTARAMTIGSIRPRTLAGTGTVTLNAALSPALPFVTPNVDVGGYFNVRLTFNVPATVQRFSITEGGVVSDIDGAPYSLSHAQSLIAR</sequence>
<dbReference type="Pfam" id="PF25106">
    <property type="entry name" value="VWA_4"/>
    <property type="match status" value="1"/>
</dbReference>
<dbReference type="RefSeq" id="WP_277413634.1">
    <property type="nucleotide sequence ID" value="NZ_CP119083.1"/>
</dbReference>
<evidence type="ECO:0008006" key="12">
    <source>
        <dbReference type="Google" id="ProtNLM"/>
    </source>
</evidence>
<keyword evidence="3 5" id="KW-0732">Signal</keyword>